<evidence type="ECO:0000259" key="4">
    <source>
        <dbReference type="PROSITE" id="PS50206"/>
    </source>
</evidence>
<dbReference type="GO" id="GO:0004792">
    <property type="term" value="F:thiosulfate-cyanide sulfurtransferase activity"/>
    <property type="evidence" value="ECO:0007669"/>
    <property type="project" value="InterPro"/>
</dbReference>
<dbReference type="InterPro" id="IPR001763">
    <property type="entry name" value="Rhodanese-like_dom"/>
</dbReference>
<comment type="caution">
    <text evidence="5">The sequence shown here is derived from an EMBL/GenBank/DDBJ whole genome shotgun (WGS) entry which is preliminary data.</text>
</comment>
<protein>
    <recommendedName>
        <fullName evidence="3">Sulfurtransferase</fullName>
    </recommendedName>
</protein>
<keyword evidence="1 3" id="KW-0808">Transferase</keyword>
<evidence type="ECO:0000313" key="5">
    <source>
        <dbReference type="EMBL" id="MBB4100249.1"/>
    </source>
</evidence>
<dbReference type="Proteomes" id="UP000557392">
    <property type="component" value="Unassembled WGS sequence"/>
</dbReference>
<keyword evidence="2" id="KW-0677">Repeat</keyword>
<accession>A0A7W6NXI8</accession>
<dbReference type="PROSITE" id="PS50206">
    <property type="entry name" value="RHODANESE_3"/>
    <property type="match status" value="2"/>
</dbReference>
<dbReference type="Pfam" id="PF00581">
    <property type="entry name" value="Rhodanese"/>
    <property type="match status" value="2"/>
</dbReference>
<dbReference type="InterPro" id="IPR036873">
    <property type="entry name" value="Rhodanese-like_dom_sf"/>
</dbReference>
<dbReference type="PANTHER" id="PTHR11364">
    <property type="entry name" value="THIOSULFATE SULFERTANSFERASE"/>
    <property type="match status" value="1"/>
</dbReference>
<gene>
    <name evidence="5" type="ORF">GGR46_003821</name>
</gene>
<dbReference type="CDD" id="cd01449">
    <property type="entry name" value="TST_Repeat_2"/>
    <property type="match status" value="1"/>
</dbReference>
<feature type="domain" description="Rhodanese" evidence="4">
    <location>
        <begin position="12"/>
        <end position="131"/>
    </location>
</feature>
<evidence type="ECO:0000256" key="1">
    <source>
        <dbReference type="ARBA" id="ARBA00022679"/>
    </source>
</evidence>
<name>A0A7W6NXI8_9SPHN</name>
<dbReference type="PANTHER" id="PTHR11364:SF27">
    <property type="entry name" value="SULFURTRANSFERASE"/>
    <property type="match status" value="1"/>
</dbReference>
<dbReference type="AlphaFoldDB" id="A0A7W6NXI8"/>
<dbReference type="Gene3D" id="3.40.250.10">
    <property type="entry name" value="Rhodanese-like domain"/>
    <property type="match status" value="2"/>
</dbReference>
<dbReference type="InterPro" id="IPR001307">
    <property type="entry name" value="Thiosulphate_STrfase_CS"/>
</dbReference>
<evidence type="ECO:0000313" key="6">
    <source>
        <dbReference type="Proteomes" id="UP000557392"/>
    </source>
</evidence>
<dbReference type="PROSITE" id="PS00683">
    <property type="entry name" value="RHODANESE_2"/>
    <property type="match status" value="1"/>
</dbReference>
<evidence type="ECO:0000256" key="2">
    <source>
        <dbReference type="ARBA" id="ARBA00022737"/>
    </source>
</evidence>
<feature type="domain" description="Rhodanese" evidence="4">
    <location>
        <begin position="157"/>
        <end position="270"/>
    </location>
</feature>
<dbReference type="CDD" id="cd01448">
    <property type="entry name" value="TST_Repeat_1"/>
    <property type="match status" value="1"/>
</dbReference>
<dbReference type="InterPro" id="IPR045078">
    <property type="entry name" value="TST/MPST-like"/>
</dbReference>
<reference evidence="5 6" key="1">
    <citation type="submission" date="2020-08" db="EMBL/GenBank/DDBJ databases">
        <title>Genomic Encyclopedia of Type Strains, Phase IV (KMG-IV): sequencing the most valuable type-strain genomes for metagenomic binning, comparative biology and taxonomic classification.</title>
        <authorList>
            <person name="Goeker M."/>
        </authorList>
    </citation>
    <scope>NUCLEOTIDE SEQUENCE [LARGE SCALE GENOMIC DNA]</scope>
    <source>
        <strain evidence="5 6">DSM 101806</strain>
    </source>
</reference>
<dbReference type="EMBL" id="JACIEH010000003">
    <property type="protein sequence ID" value="MBB4100249.1"/>
    <property type="molecule type" value="Genomic_DNA"/>
</dbReference>
<dbReference type="SMART" id="SM00450">
    <property type="entry name" value="RHOD"/>
    <property type="match status" value="2"/>
</dbReference>
<proteinExistence type="predicted"/>
<dbReference type="FunFam" id="3.40.250.10:FF:000001">
    <property type="entry name" value="Sulfurtransferase"/>
    <property type="match status" value="1"/>
</dbReference>
<dbReference type="RefSeq" id="WP_183999561.1">
    <property type="nucleotide sequence ID" value="NZ_JACIEH010000003.1"/>
</dbReference>
<sequence length="274" mass="29438">MDGLVTTEWLAGADHVLVLDATYTSTIPGSPPRNPRAEFEVEHIAGARFLDLDTLVDETSPLPSTMPTVAKIAERLRALGASTETPIVLYDNSPHHTSCRAWWVLRLAGVDVALLDGGMAKWKAEGRLCTAGPHQTEPGDFEARAPRARARTLEEMKAETGQIADARGQARFTGEEADPRAEVAAGHIPGSKNIPYPRFFNADGTWKAPEHIRAVFEEHGIDLGQPLVTTCGSGITAAILAFGAHLLDNEAALYDGSWTEWGSRPETAKALGPA</sequence>
<keyword evidence="5" id="KW-0670">Pyruvate</keyword>
<keyword evidence="6" id="KW-1185">Reference proteome</keyword>
<organism evidence="5 6">
    <name type="scientific">Sphingomonas kyeonggiensis</name>
    <dbReference type="NCBI Taxonomy" id="1268553"/>
    <lineage>
        <taxon>Bacteria</taxon>
        <taxon>Pseudomonadati</taxon>
        <taxon>Pseudomonadota</taxon>
        <taxon>Alphaproteobacteria</taxon>
        <taxon>Sphingomonadales</taxon>
        <taxon>Sphingomonadaceae</taxon>
        <taxon>Sphingomonas</taxon>
    </lineage>
</organism>
<evidence type="ECO:0000256" key="3">
    <source>
        <dbReference type="RuleBase" id="RU000507"/>
    </source>
</evidence>
<dbReference type="SUPFAM" id="SSF52821">
    <property type="entry name" value="Rhodanese/Cell cycle control phosphatase"/>
    <property type="match status" value="2"/>
</dbReference>